<protein>
    <recommendedName>
        <fullName evidence="3">Peroxiredoxin</fullName>
    </recommendedName>
</protein>
<keyword evidence="2" id="KW-1185">Reference proteome</keyword>
<dbReference type="STRING" id="1156395.DBT_0019"/>
<dbReference type="EMBL" id="MAGO01000001">
    <property type="protein sequence ID" value="OCC16202.1"/>
    <property type="molecule type" value="Genomic_DNA"/>
</dbReference>
<sequence length="110" mass="12210">MAQDPNKLGIFVTSPQHMRHLLGIVSAAVRAGKKVMVFLTFKSIHLTKHSDFIKLANMCEVENLAICADSYTCEGYDVEKDVPKGLTPKQMRTQAFHGGIIDECGKYLVL</sequence>
<gene>
    <name evidence="1" type="ORF">DBT_0019</name>
</gene>
<dbReference type="Proteomes" id="UP000093080">
    <property type="component" value="Unassembled WGS sequence"/>
</dbReference>
<evidence type="ECO:0000313" key="1">
    <source>
        <dbReference type="EMBL" id="OCC16202.1"/>
    </source>
</evidence>
<dbReference type="OrthoDB" id="5431476at2"/>
<evidence type="ECO:0000313" key="2">
    <source>
        <dbReference type="Proteomes" id="UP000093080"/>
    </source>
</evidence>
<dbReference type="PATRIC" id="fig|1156395.6.peg.18"/>
<reference evidence="1 2" key="1">
    <citation type="submission" date="2016-06" db="EMBL/GenBank/DDBJ databases">
        <title>Respiratory ammonification of nitrate coupled to the oxidation of elemental sulfur in deep-sea autotrophic thermophilic bacteria.</title>
        <authorList>
            <person name="Slobodkina G.B."/>
            <person name="Mardanov A.V."/>
            <person name="Ravin N.V."/>
            <person name="Frolova A.A."/>
            <person name="Viryasiv M.B."/>
            <person name="Chernyh N.A."/>
            <person name="Bonch-Osmolovskaya E.A."/>
            <person name="Slobodkin A.I."/>
        </authorList>
    </citation>
    <scope>NUCLEOTIDE SEQUENCE [LARGE SCALE GENOMIC DNA]</scope>
    <source>
        <strain evidence="1 2">S69</strain>
    </source>
</reference>
<accession>A0A1B9F8G4</accession>
<evidence type="ECO:0008006" key="3">
    <source>
        <dbReference type="Google" id="ProtNLM"/>
    </source>
</evidence>
<proteinExistence type="predicted"/>
<dbReference type="AlphaFoldDB" id="A0A1B9F8G4"/>
<organism evidence="1 2">
    <name type="scientific">Dissulfuribacter thermophilus</name>
    <dbReference type="NCBI Taxonomy" id="1156395"/>
    <lineage>
        <taxon>Bacteria</taxon>
        <taxon>Pseudomonadati</taxon>
        <taxon>Thermodesulfobacteriota</taxon>
        <taxon>Dissulfuribacteria</taxon>
        <taxon>Dissulfuribacterales</taxon>
        <taxon>Dissulfuribacteraceae</taxon>
        <taxon>Dissulfuribacter</taxon>
    </lineage>
</organism>
<comment type="caution">
    <text evidence="1">The sequence shown here is derived from an EMBL/GenBank/DDBJ whole genome shotgun (WGS) entry which is preliminary data.</text>
</comment>
<name>A0A1B9F8G4_9BACT</name>
<dbReference type="SMR" id="A0A1B9F8G4"/>
<dbReference type="RefSeq" id="WP_067615220.1">
    <property type="nucleotide sequence ID" value="NZ_MAGO01000001.1"/>
</dbReference>